<dbReference type="EMBL" id="CP144692">
    <property type="protein sequence ID" value="WVY96004.1"/>
    <property type="molecule type" value="Genomic_DNA"/>
</dbReference>
<gene>
    <name evidence="2" type="ORF">V8G54_028155</name>
</gene>
<organism evidence="2 3">
    <name type="scientific">Vigna mungo</name>
    <name type="common">Black gram</name>
    <name type="synonym">Phaseolus mungo</name>
    <dbReference type="NCBI Taxonomy" id="3915"/>
    <lineage>
        <taxon>Eukaryota</taxon>
        <taxon>Viridiplantae</taxon>
        <taxon>Streptophyta</taxon>
        <taxon>Embryophyta</taxon>
        <taxon>Tracheophyta</taxon>
        <taxon>Spermatophyta</taxon>
        <taxon>Magnoliopsida</taxon>
        <taxon>eudicotyledons</taxon>
        <taxon>Gunneridae</taxon>
        <taxon>Pentapetalae</taxon>
        <taxon>rosids</taxon>
        <taxon>fabids</taxon>
        <taxon>Fabales</taxon>
        <taxon>Fabaceae</taxon>
        <taxon>Papilionoideae</taxon>
        <taxon>50 kb inversion clade</taxon>
        <taxon>NPAAA clade</taxon>
        <taxon>indigoferoid/millettioid clade</taxon>
        <taxon>Phaseoleae</taxon>
        <taxon>Vigna</taxon>
    </lineage>
</organism>
<feature type="compositionally biased region" description="Basic and acidic residues" evidence="1">
    <location>
        <begin position="57"/>
        <end position="74"/>
    </location>
</feature>
<feature type="compositionally biased region" description="Basic and acidic residues" evidence="1">
    <location>
        <begin position="24"/>
        <end position="47"/>
    </location>
</feature>
<evidence type="ECO:0000313" key="2">
    <source>
        <dbReference type="EMBL" id="WVY96004.1"/>
    </source>
</evidence>
<protein>
    <recommendedName>
        <fullName evidence="4">C2 domain-containing protein</fullName>
    </recommendedName>
</protein>
<evidence type="ECO:0000256" key="1">
    <source>
        <dbReference type="SAM" id="MobiDB-lite"/>
    </source>
</evidence>
<evidence type="ECO:0000313" key="3">
    <source>
        <dbReference type="Proteomes" id="UP001374535"/>
    </source>
</evidence>
<sequence length="150" mass="17120">MTHRKQKTQEKPPGNLEGETKEDELEKNKPNGNTQKEEPTTKKPKEEIPEETASPKQETEKPKQGNERHHEVLKCADLNVSNGELRSLSSNRSCNAYDLVDPMPFFICLSRQDQASKTGNCVKTKNETESKDWDQVFAFDKEDLNSTNLQ</sequence>
<accession>A0AAQ3MSG6</accession>
<dbReference type="Proteomes" id="UP001374535">
    <property type="component" value="Chromosome 9"/>
</dbReference>
<evidence type="ECO:0008006" key="4">
    <source>
        <dbReference type="Google" id="ProtNLM"/>
    </source>
</evidence>
<name>A0AAQ3MSG6_VIGMU</name>
<dbReference type="AlphaFoldDB" id="A0AAQ3MSG6"/>
<feature type="region of interest" description="Disordered" evidence="1">
    <location>
        <begin position="1"/>
        <end position="75"/>
    </location>
</feature>
<proteinExistence type="predicted"/>
<keyword evidence="3" id="KW-1185">Reference proteome</keyword>
<reference evidence="2 3" key="1">
    <citation type="journal article" date="2023" name="Life. Sci Alliance">
        <title>Evolutionary insights into 3D genome organization and epigenetic landscape of Vigna mungo.</title>
        <authorList>
            <person name="Junaid A."/>
            <person name="Singh B."/>
            <person name="Bhatia S."/>
        </authorList>
    </citation>
    <scope>NUCLEOTIDE SEQUENCE [LARGE SCALE GENOMIC DNA]</scope>
    <source>
        <strain evidence="2">Urdbean</strain>
    </source>
</reference>